<dbReference type="GO" id="GO:0004672">
    <property type="term" value="F:protein kinase activity"/>
    <property type="evidence" value="ECO:0007669"/>
    <property type="project" value="InterPro"/>
</dbReference>
<evidence type="ECO:0000256" key="1">
    <source>
        <dbReference type="ARBA" id="ARBA00006529"/>
    </source>
</evidence>
<dbReference type="GO" id="GO:0000165">
    <property type="term" value="P:MAPK cascade"/>
    <property type="evidence" value="ECO:0007669"/>
    <property type="project" value="UniProtKB-ARBA"/>
</dbReference>
<protein>
    <recommendedName>
        <fullName evidence="12">Protein kinase domain-containing protein</fullName>
    </recommendedName>
</protein>
<evidence type="ECO:0000256" key="4">
    <source>
        <dbReference type="ARBA" id="ARBA00022777"/>
    </source>
</evidence>
<dbReference type="SMART" id="SM00220">
    <property type="entry name" value="S_TKc"/>
    <property type="match status" value="1"/>
</dbReference>
<dbReference type="PANTHER" id="PTHR48016:SF56">
    <property type="entry name" value="MAPKK KINASE"/>
    <property type="match status" value="1"/>
</dbReference>
<dbReference type="InterPro" id="IPR017441">
    <property type="entry name" value="Protein_kinase_ATP_BS"/>
</dbReference>
<dbReference type="STRING" id="35722.A0A0B7NJX5"/>
<keyword evidence="11" id="KW-1185">Reference proteome</keyword>
<reference evidence="10 11" key="1">
    <citation type="submission" date="2014-09" db="EMBL/GenBank/DDBJ databases">
        <authorList>
            <person name="Ellenberger Sabrina"/>
        </authorList>
    </citation>
    <scope>NUCLEOTIDE SEQUENCE [LARGE SCALE GENOMIC DNA]</scope>
    <source>
        <strain evidence="10 11">CBS 412.66</strain>
    </source>
</reference>
<dbReference type="Gene3D" id="1.10.510.10">
    <property type="entry name" value="Transferase(Phosphotransferase) domain 1"/>
    <property type="match status" value="1"/>
</dbReference>
<dbReference type="OrthoDB" id="266718at2759"/>
<feature type="domain" description="Protein kinase" evidence="8">
    <location>
        <begin position="619"/>
        <end position="887"/>
    </location>
</feature>
<keyword evidence="4" id="KW-0418">Kinase</keyword>
<dbReference type="Pfam" id="PF07647">
    <property type="entry name" value="SAM_2"/>
    <property type="match status" value="1"/>
</dbReference>
<dbReference type="Pfam" id="PF14847">
    <property type="entry name" value="Ras_bdg_2"/>
    <property type="match status" value="1"/>
</dbReference>
<evidence type="ECO:0000256" key="3">
    <source>
        <dbReference type="ARBA" id="ARBA00022741"/>
    </source>
</evidence>
<feature type="binding site" evidence="6">
    <location>
        <position position="648"/>
    </location>
    <ligand>
        <name>ATP</name>
        <dbReference type="ChEBI" id="CHEBI:30616"/>
    </ligand>
</feature>
<dbReference type="PROSITE" id="PS00107">
    <property type="entry name" value="PROTEIN_KINASE_ATP"/>
    <property type="match status" value="1"/>
</dbReference>
<dbReference type="Pfam" id="PF00069">
    <property type="entry name" value="Pkinase"/>
    <property type="match status" value="1"/>
</dbReference>
<dbReference type="InterPro" id="IPR013761">
    <property type="entry name" value="SAM/pointed_sf"/>
</dbReference>
<dbReference type="Proteomes" id="UP000054107">
    <property type="component" value="Unassembled WGS sequence"/>
</dbReference>
<dbReference type="CDD" id="cd06606">
    <property type="entry name" value="STKc_MAPKKK"/>
    <property type="match status" value="1"/>
</dbReference>
<dbReference type="PROSITE" id="PS50011">
    <property type="entry name" value="PROTEIN_KINASE_DOM"/>
    <property type="match status" value="1"/>
</dbReference>
<dbReference type="InterPro" id="IPR050538">
    <property type="entry name" value="MAP_kinase_kinase_kinase"/>
</dbReference>
<dbReference type="PANTHER" id="PTHR48016">
    <property type="entry name" value="MAP KINASE KINASE KINASE SSK2-RELATED-RELATED"/>
    <property type="match status" value="1"/>
</dbReference>
<evidence type="ECO:0000256" key="7">
    <source>
        <dbReference type="SAM" id="MobiDB-lite"/>
    </source>
</evidence>
<dbReference type="InterPro" id="IPR029458">
    <property type="entry name" value="Ras-bd_By2"/>
</dbReference>
<keyword evidence="2" id="KW-0808">Transferase</keyword>
<feature type="compositionally biased region" description="Low complexity" evidence="7">
    <location>
        <begin position="460"/>
        <end position="479"/>
    </location>
</feature>
<organism evidence="10 11">
    <name type="scientific">Parasitella parasitica</name>
    <dbReference type="NCBI Taxonomy" id="35722"/>
    <lineage>
        <taxon>Eukaryota</taxon>
        <taxon>Fungi</taxon>
        <taxon>Fungi incertae sedis</taxon>
        <taxon>Mucoromycota</taxon>
        <taxon>Mucoromycotina</taxon>
        <taxon>Mucoromycetes</taxon>
        <taxon>Mucorales</taxon>
        <taxon>Mucorineae</taxon>
        <taxon>Mucoraceae</taxon>
        <taxon>Parasitella</taxon>
    </lineage>
</organism>
<dbReference type="SUPFAM" id="SSF47769">
    <property type="entry name" value="SAM/Pointed domain"/>
    <property type="match status" value="1"/>
</dbReference>
<dbReference type="InterPro" id="IPR008271">
    <property type="entry name" value="Ser/Thr_kinase_AS"/>
</dbReference>
<evidence type="ECO:0000256" key="2">
    <source>
        <dbReference type="ARBA" id="ARBA00022679"/>
    </source>
</evidence>
<evidence type="ECO:0000313" key="10">
    <source>
        <dbReference type="EMBL" id="CEP18886.1"/>
    </source>
</evidence>
<evidence type="ECO:0008006" key="12">
    <source>
        <dbReference type="Google" id="ProtNLM"/>
    </source>
</evidence>
<proteinExistence type="inferred from homology"/>
<feature type="region of interest" description="Disordered" evidence="7">
    <location>
        <begin position="411"/>
        <end position="495"/>
    </location>
</feature>
<dbReference type="InterPro" id="IPR000719">
    <property type="entry name" value="Prot_kinase_dom"/>
</dbReference>
<evidence type="ECO:0000256" key="5">
    <source>
        <dbReference type="ARBA" id="ARBA00022840"/>
    </source>
</evidence>
<keyword evidence="3 6" id="KW-0547">Nucleotide-binding</keyword>
<dbReference type="Gene3D" id="1.10.150.50">
    <property type="entry name" value="Transcription Factor, Ets-1"/>
    <property type="match status" value="1"/>
</dbReference>
<dbReference type="PROSITE" id="PS50105">
    <property type="entry name" value="SAM_DOMAIN"/>
    <property type="match status" value="1"/>
</dbReference>
<gene>
    <name evidence="10" type="primary">PARPA_13195.1 scaffold 46252</name>
</gene>
<sequence length="905" mass="101788">MKNSGQQHKVVWSSEKVTNWLISNGWSSVVDAFSGLRKGYNIHHDRFLNLSEENLDDLLKNMNVSSIDKHHLILAIKKLKAEDQALLLQQQKPRILIPKYQRNSDSSIATTNSAHSTTVPLINTSTPTANTSNIAIATTPTTPIMFDISQYIPKRTSSSDTNVSKMLENYHPTICKTSSKPKSPRINATDPDILIKLFGKRLPVPTPKPQNSRIQVTLDADTFVRLWIKQDSSAVDIKRSILYKLSINADPIYFYFYHENGRQPSKPLMDDELVYICTTSNDSQTNRILVAPHYGLDLVRQQLHSSRITSMQFVLSNSQSPASYGGIQLIDPETPNEDAPLIDLAPAPPSNSFWATPPSMATDIRRPSTTPPSLWHIPPSLPANNAVNSLWPVGDQRHEMQDLSPSTFERGFEGVSLYDPPTPVHDEPQSAFPTTRSAVSPIDSPPSPVGSDKRLEPQKSGESSSTGTITSTTATNATTPKRQTNSEDDVFGERPTVEKLYQDIDKYLPGHDLDQEILVDQQQQQLQQQQQQAIAAIAPAVSRRLLGHRQSVRLVAKEAHRRWKQAANNVMVVNNLMMRRKSTKMWDRPIERVKPGEERSIELLPHSCSLEVTPNKMIWMRGNLIGRGSFGRVYHAYNIATGEWFAVKQVDAVVTQSDKRNVALQEASDALYREILLLKDLDHVNIVQYLGYNLNMEEGHIYIFLEYVPGGSISSLLSEYKFLDESLTKFFTRQILQGLQYLHTRHILHRDIKGGNVLIDNDGVCKITDFGLSKNQQQDSNGPYDAHSSHTQMKGTLYWMAPEVLTNNYSAKVDVWSLGCTVLEMITGEHPWMKLTTLAALYQIGLHNAPAIPENISDEAKDFLGQCLRIKPEDRPTATELLEHPFVKVDPSFDFKESLKQQKPK</sequence>
<name>A0A0B7NJX5_9FUNG</name>
<dbReference type="InterPro" id="IPR001660">
    <property type="entry name" value="SAM"/>
</dbReference>
<comment type="similarity">
    <text evidence="1">Belongs to the protein kinase superfamily. STE Ser/Thr protein kinase family. MAP kinase kinase kinase subfamily.</text>
</comment>
<evidence type="ECO:0000313" key="11">
    <source>
        <dbReference type="Proteomes" id="UP000054107"/>
    </source>
</evidence>
<evidence type="ECO:0000259" key="9">
    <source>
        <dbReference type="PROSITE" id="PS50105"/>
    </source>
</evidence>
<evidence type="ECO:0000256" key="6">
    <source>
        <dbReference type="PROSITE-ProRule" id="PRU10141"/>
    </source>
</evidence>
<dbReference type="InterPro" id="IPR011009">
    <property type="entry name" value="Kinase-like_dom_sf"/>
</dbReference>
<feature type="domain" description="SAM" evidence="9">
    <location>
        <begin position="12"/>
        <end position="74"/>
    </location>
</feature>
<dbReference type="GO" id="GO:0005524">
    <property type="term" value="F:ATP binding"/>
    <property type="evidence" value="ECO:0007669"/>
    <property type="project" value="UniProtKB-UniRule"/>
</dbReference>
<accession>A0A0B7NJX5</accession>
<dbReference type="AlphaFoldDB" id="A0A0B7NJX5"/>
<dbReference type="PROSITE" id="PS00108">
    <property type="entry name" value="PROTEIN_KINASE_ST"/>
    <property type="match status" value="1"/>
</dbReference>
<keyword evidence="5 6" id="KW-0067">ATP-binding</keyword>
<evidence type="ECO:0000259" key="8">
    <source>
        <dbReference type="PROSITE" id="PS50011"/>
    </source>
</evidence>
<dbReference type="SUPFAM" id="SSF56112">
    <property type="entry name" value="Protein kinase-like (PK-like)"/>
    <property type="match status" value="1"/>
</dbReference>
<dbReference type="EMBL" id="LN733964">
    <property type="protein sequence ID" value="CEP18886.1"/>
    <property type="molecule type" value="Genomic_DNA"/>
</dbReference>